<dbReference type="InterPro" id="IPR019301">
    <property type="entry name" value="Flagellar_prot_FlgJ_N"/>
</dbReference>
<sequence length="274" mass="30348">MSDINLKITNPNKHISQVQNPTYQKNIDKKKLADASKQFESLLTSMMLKSMSQTTGGLFGEENFGGDFFESIFQYEIANQISKGKGLGVADMIYKKITGESIQSANLEKENKDLPVNTAPKIELKKTEVPALKPTEQALDRVSRYESIIEEAAQTHGVDKNLIKAVILAESAGKENALSTANAKGLMQLIDATADYLGVRNVWNPKENIFGGTKYLAELLRKYDGDLRLALAGYNAGPGNVDKYNDIPPFTETQTYVKRVMGYLNHIEASNENF</sequence>
<dbReference type="EMBL" id="DSUJ01000008">
    <property type="protein sequence ID" value="HFI90437.1"/>
    <property type="molecule type" value="Genomic_DNA"/>
</dbReference>
<accession>A0A7V3E6M2</accession>
<dbReference type="InterPro" id="IPR008258">
    <property type="entry name" value="Transglycosylase_SLT_dom_1"/>
</dbReference>
<evidence type="ECO:0000313" key="4">
    <source>
        <dbReference type="EMBL" id="HFI90437.1"/>
    </source>
</evidence>
<dbReference type="Pfam" id="PF10135">
    <property type="entry name" value="Rod-binding"/>
    <property type="match status" value="1"/>
</dbReference>
<name>A0A7V3E6M2_9BACT</name>
<feature type="domain" description="Flagellar protein FlgJ N-terminal" evidence="3">
    <location>
        <begin position="49"/>
        <end position="95"/>
    </location>
</feature>
<dbReference type="InterPro" id="IPR023346">
    <property type="entry name" value="Lysozyme-like_dom_sf"/>
</dbReference>
<comment type="caution">
    <text evidence="4">The sequence shown here is derived from an EMBL/GenBank/DDBJ whole genome shotgun (WGS) entry which is preliminary data.</text>
</comment>
<protein>
    <submittedName>
        <fullName evidence="4">Murein transglycosylase</fullName>
    </submittedName>
</protein>
<dbReference type="PRINTS" id="PR01002">
    <property type="entry name" value="FLGFLGJ"/>
</dbReference>
<dbReference type="Gene3D" id="1.10.530.10">
    <property type="match status" value="1"/>
</dbReference>
<reference evidence="4" key="1">
    <citation type="journal article" date="2020" name="mSystems">
        <title>Genome- and Community-Level Interaction Insights into Carbon Utilization and Element Cycling Functions of Hydrothermarchaeota in Hydrothermal Sediment.</title>
        <authorList>
            <person name="Zhou Z."/>
            <person name="Liu Y."/>
            <person name="Xu W."/>
            <person name="Pan J."/>
            <person name="Luo Z.H."/>
            <person name="Li M."/>
        </authorList>
    </citation>
    <scope>NUCLEOTIDE SEQUENCE [LARGE SCALE GENOMIC DNA]</scope>
    <source>
        <strain evidence="4">SpSt-479</strain>
    </source>
</reference>
<dbReference type="Pfam" id="PF01464">
    <property type="entry name" value="SLT"/>
    <property type="match status" value="1"/>
</dbReference>
<comment type="similarity">
    <text evidence="1">Belongs to the transglycosylase Slt family.</text>
</comment>
<dbReference type="PANTHER" id="PTHR37423">
    <property type="entry name" value="SOLUBLE LYTIC MUREIN TRANSGLYCOSYLASE-RELATED"/>
    <property type="match status" value="1"/>
</dbReference>
<evidence type="ECO:0000259" key="3">
    <source>
        <dbReference type="Pfam" id="PF10135"/>
    </source>
</evidence>
<gene>
    <name evidence="4" type="ORF">ENS31_02775</name>
</gene>
<feature type="domain" description="Transglycosylase SLT" evidence="2">
    <location>
        <begin position="148"/>
        <end position="254"/>
    </location>
</feature>
<proteinExistence type="inferred from homology"/>
<dbReference type="PANTHER" id="PTHR37423:SF2">
    <property type="entry name" value="MEMBRANE-BOUND LYTIC MUREIN TRANSGLYCOSYLASE C"/>
    <property type="match status" value="1"/>
</dbReference>
<dbReference type="AlphaFoldDB" id="A0A7V3E6M2"/>
<evidence type="ECO:0000256" key="1">
    <source>
        <dbReference type="ARBA" id="ARBA00007734"/>
    </source>
</evidence>
<evidence type="ECO:0000259" key="2">
    <source>
        <dbReference type="Pfam" id="PF01464"/>
    </source>
</evidence>
<dbReference type="CDD" id="cd00254">
    <property type="entry name" value="LT-like"/>
    <property type="match status" value="1"/>
</dbReference>
<organism evidence="4">
    <name type="scientific">Ignavibacterium album</name>
    <dbReference type="NCBI Taxonomy" id="591197"/>
    <lineage>
        <taxon>Bacteria</taxon>
        <taxon>Pseudomonadati</taxon>
        <taxon>Ignavibacteriota</taxon>
        <taxon>Ignavibacteria</taxon>
        <taxon>Ignavibacteriales</taxon>
        <taxon>Ignavibacteriaceae</taxon>
        <taxon>Ignavibacterium</taxon>
    </lineage>
</organism>
<dbReference type="SUPFAM" id="SSF53955">
    <property type="entry name" value="Lysozyme-like"/>
    <property type="match status" value="1"/>
</dbReference>